<evidence type="ECO:0000313" key="3">
    <source>
        <dbReference type="EMBL" id="RMX51488.1"/>
    </source>
</evidence>
<dbReference type="EMBL" id="RCHS01001764">
    <property type="protein sequence ID" value="RMX51488.1"/>
    <property type="molecule type" value="Genomic_DNA"/>
</dbReference>
<dbReference type="PANTHER" id="PTHR46844:SF1">
    <property type="entry name" value="SLR5058 PROTEIN"/>
    <property type="match status" value="1"/>
</dbReference>
<dbReference type="OrthoDB" id="5964200at2759"/>
<keyword evidence="4" id="KW-1185">Reference proteome</keyword>
<dbReference type="Proteomes" id="UP000275408">
    <property type="component" value="Unassembled WGS sequence"/>
</dbReference>
<sequence length="302" mass="33448">MASSEPQLSPSTDETTNYARLCRLLVDVGSQVLRDTFDGIHPQTALQTVLTQPPHNATLHNLKTKKIINSSQWGDLFPAVPSSVSSHKFDITLLVVLLRNICGLAPPAAGWDALPPDLDNSKQANIARVKYYRNKVYGHANQASVDDAAFNRYWLAISNAITGLVGGKYAADMTNLKVGSMDPALEEHYKERLRQWKKDEDSFKEKLEEMDENMRKGLEKIEGDMGKGLEQIEKIKDDMGNIGEKLESLMNRTEEMADEDAETRAGSNVNNIDLQVYVNLPVPVVTAIPSSQGLLSRTGTYS</sequence>
<accession>A0A3M6UDI7</accession>
<dbReference type="AlphaFoldDB" id="A0A3M6UDI7"/>
<feature type="coiled-coil region" evidence="1">
    <location>
        <begin position="193"/>
        <end position="252"/>
    </location>
</feature>
<organism evidence="3 4">
    <name type="scientific">Pocillopora damicornis</name>
    <name type="common">Cauliflower coral</name>
    <name type="synonym">Millepora damicornis</name>
    <dbReference type="NCBI Taxonomy" id="46731"/>
    <lineage>
        <taxon>Eukaryota</taxon>
        <taxon>Metazoa</taxon>
        <taxon>Cnidaria</taxon>
        <taxon>Anthozoa</taxon>
        <taxon>Hexacorallia</taxon>
        <taxon>Scleractinia</taxon>
        <taxon>Astrocoeniina</taxon>
        <taxon>Pocilloporidae</taxon>
        <taxon>Pocillopora</taxon>
    </lineage>
</organism>
<name>A0A3M6UDI7_POCDA</name>
<reference evidence="3 4" key="1">
    <citation type="journal article" date="2018" name="Sci. Rep.">
        <title>Comparative analysis of the Pocillopora damicornis genome highlights role of immune system in coral evolution.</title>
        <authorList>
            <person name="Cunning R."/>
            <person name="Bay R.A."/>
            <person name="Gillette P."/>
            <person name="Baker A.C."/>
            <person name="Traylor-Knowles N."/>
        </authorList>
    </citation>
    <scope>NUCLEOTIDE SEQUENCE [LARGE SCALE GENOMIC DNA]</scope>
    <source>
        <strain evidence="3">RSMAS</strain>
        <tissue evidence="3">Whole animal</tissue>
    </source>
</reference>
<keyword evidence="1" id="KW-0175">Coiled coil</keyword>
<proteinExistence type="predicted"/>
<evidence type="ECO:0000259" key="2">
    <source>
        <dbReference type="Pfam" id="PF18738"/>
    </source>
</evidence>
<dbReference type="Gene3D" id="1.20.1480.30">
    <property type="entry name" value="Designed four-helix bundle protein"/>
    <property type="match status" value="1"/>
</dbReference>
<feature type="domain" description="DZIP3-like HEPN" evidence="2">
    <location>
        <begin position="44"/>
        <end position="189"/>
    </location>
</feature>
<dbReference type="InterPro" id="IPR041249">
    <property type="entry name" value="HEPN_DZIP3"/>
</dbReference>
<evidence type="ECO:0000256" key="1">
    <source>
        <dbReference type="SAM" id="Coils"/>
    </source>
</evidence>
<evidence type="ECO:0000313" key="4">
    <source>
        <dbReference type="Proteomes" id="UP000275408"/>
    </source>
</evidence>
<dbReference type="Pfam" id="PF18738">
    <property type="entry name" value="HEPN_DZIP3"/>
    <property type="match status" value="1"/>
</dbReference>
<comment type="caution">
    <text evidence="3">The sequence shown here is derived from an EMBL/GenBank/DDBJ whole genome shotgun (WGS) entry which is preliminary data.</text>
</comment>
<dbReference type="PANTHER" id="PTHR46844">
    <property type="entry name" value="SLR5058 PROTEIN"/>
    <property type="match status" value="1"/>
</dbReference>
<protein>
    <recommendedName>
        <fullName evidence="2">DZIP3-like HEPN domain-containing protein</fullName>
    </recommendedName>
</protein>
<gene>
    <name evidence="3" type="ORF">pdam_00014827</name>
</gene>